<comment type="caution">
    <text evidence="2">The sequence shown here is derived from an EMBL/GenBank/DDBJ whole genome shotgun (WGS) entry which is preliminary data.</text>
</comment>
<evidence type="ECO:0000256" key="1">
    <source>
        <dbReference type="SAM" id="MobiDB-lite"/>
    </source>
</evidence>
<feature type="compositionally biased region" description="Basic and acidic residues" evidence="1">
    <location>
        <begin position="40"/>
        <end position="74"/>
    </location>
</feature>
<gene>
    <name evidence="2" type="ORF">KQX54_004695</name>
</gene>
<reference evidence="2 3" key="1">
    <citation type="journal article" date="2021" name="J. Hered.">
        <title>A chromosome-level genome assembly of the parasitoid wasp, Cotesia glomerata (Hymenoptera: Braconidae).</title>
        <authorList>
            <person name="Pinto B.J."/>
            <person name="Weis J.J."/>
            <person name="Gamble T."/>
            <person name="Ode P.J."/>
            <person name="Paul R."/>
            <person name="Zaspel J.M."/>
        </authorList>
    </citation>
    <scope>NUCLEOTIDE SEQUENCE [LARGE SCALE GENOMIC DNA]</scope>
    <source>
        <strain evidence="2">CgM1</strain>
    </source>
</reference>
<dbReference type="EMBL" id="JAHXZJ010002982">
    <property type="protein sequence ID" value="KAH0534514.1"/>
    <property type="molecule type" value="Genomic_DNA"/>
</dbReference>
<accession>A0AAV7HWW9</accession>
<organism evidence="2 3">
    <name type="scientific">Cotesia glomerata</name>
    <name type="common">Lepidopteran parasitic wasp</name>
    <name type="synonym">Apanteles glomeratus</name>
    <dbReference type="NCBI Taxonomy" id="32391"/>
    <lineage>
        <taxon>Eukaryota</taxon>
        <taxon>Metazoa</taxon>
        <taxon>Ecdysozoa</taxon>
        <taxon>Arthropoda</taxon>
        <taxon>Hexapoda</taxon>
        <taxon>Insecta</taxon>
        <taxon>Pterygota</taxon>
        <taxon>Neoptera</taxon>
        <taxon>Endopterygota</taxon>
        <taxon>Hymenoptera</taxon>
        <taxon>Apocrita</taxon>
        <taxon>Ichneumonoidea</taxon>
        <taxon>Braconidae</taxon>
        <taxon>Microgastrinae</taxon>
        <taxon>Cotesia</taxon>
    </lineage>
</organism>
<sequence>MEPSNTAESCAHADASSGASNEVVADGNPEEEMPGSVEVGTEKDSKGLSNDKEKNPEVGDQGEKKETDGDHCKEPTTNLCTKTGHVLDPKTCGYVACSIGPDGSSYEVYRHLCPDHTCYVEENDRCEWKSNLMLEISEKAQ</sequence>
<evidence type="ECO:0000313" key="3">
    <source>
        <dbReference type="Proteomes" id="UP000826195"/>
    </source>
</evidence>
<name>A0AAV7HWW9_COTGL</name>
<evidence type="ECO:0000313" key="2">
    <source>
        <dbReference type="EMBL" id="KAH0534514.1"/>
    </source>
</evidence>
<feature type="region of interest" description="Disordered" evidence="1">
    <location>
        <begin position="1"/>
        <end position="76"/>
    </location>
</feature>
<dbReference type="Proteomes" id="UP000826195">
    <property type="component" value="Unassembled WGS sequence"/>
</dbReference>
<keyword evidence="3" id="KW-1185">Reference proteome</keyword>
<protein>
    <submittedName>
        <fullName evidence="2">Uncharacterized protein</fullName>
    </submittedName>
</protein>
<dbReference type="AlphaFoldDB" id="A0AAV7HWW9"/>
<proteinExistence type="predicted"/>